<evidence type="ECO:0000256" key="12">
    <source>
        <dbReference type="HAMAP-Rule" id="MF_00202"/>
    </source>
</evidence>
<comment type="cofactor">
    <cofactor evidence="12">
        <name>Mn(2+)</name>
        <dbReference type="ChEBI" id="CHEBI:29035"/>
    </cofactor>
    <text evidence="12">Binds 1 Mn(2+) ion per subunit.</text>
</comment>
<dbReference type="GO" id="GO:0070497">
    <property type="term" value="F:6-carboxytetrahydropterin synthase activity"/>
    <property type="evidence" value="ECO:0007669"/>
    <property type="project" value="UniProtKB-EC"/>
</dbReference>
<comment type="caution">
    <text evidence="15">The sequence shown here is derived from an EMBL/GenBank/DDBJ whole genome shotgun (WGS) entry which is preliminary data.</text>
</comment>
<evidence type="ECO:0000256" key="2">
    <source>
        <dbReference type="ARBA" id="ARBA00005061"/>
    </source>
</evidence>
<evidence type="ECO:0000313" key="16">
    <source>
        <dbReference type="Proteomes" id="UP000295117"/>
    </source>
</evidence>
<reference evidence="15 16" key="1">
    <citation type="journal article" date="2019" name="Sci. Rep.">
        <title>Extended insight into the Mycobacterium chelonae-abscessus complex through whole genome sequencing of Mycobacterium salmoniphilum outbreak and Mycobacterium salmoniphilum-like strains.</title>
        <authorList>
            <person name="Behra P.R.K."/>
            <person name="Das S."/>
            <person name="Pettersson B.M.F."/>
            <person name="Shirreff L."/>
            <person name="DuCote T."/>
            <person name="Jacobsson K.G."/>
            <person name="Ennis D.G."/>
            <person name="Kirsebom L.A."/>
        </authorList>
    </citation>
    <scope>NUCLEOTIDE SEQUENCE [LARGE SCALE GENOMIC DNA]</scope>
    <source>
        <strain evidence="15 16">DE 4585</strain>
    </source>
</reference>
<keyword evidence="9 12" id="KW-0414">Isoprene biosynthesis</keyword>
<evidence type="ECO:0000256" key="8">
    <source>
        <dbReference type="ARBA" id="ARBA00023211"/>
    </source>
</evidence>
<dbReference type="AlphaFoldDB" id="A0A4R8S9M1"/>
<protein>
    <recommendedName>
        <fullName evidence="12 13">Isopentenyl-diphosphate Delta-isomerase</fullName>
        <shortName evidence="12">IPP isomerase</shortName>
        <ecNumber evidence="12 13">5.3.3.2</ecNumber>
    </recommendedName>
    <alternativeName>
        <fullName evidence="12">IPP:DMAPP isomerase</fullName>
    </alternativeName>
    <alternativeName>
        <fullName evidence="12">Isopentenyl pyrophosphate isomerase</fullName>
    </alternativeName>
</protein>
<dbReference type="Pfam" id="PF01242">
    <property type="entry name" value="PTPS"/>
    <property type="match status" value="1"/>
</dbReference>
<dbReference type="RefSeq" id="WP_237161166.1">
    <property type="nucleotide sequence ID" value="NZ_PECH01000004.1"/>
</dbReference>
<dbReference type="GO" id="GO:0046872">
    <property type="term" value="F:metal ion binding"/>
    <property type="evidence" value="ECO:0007669"/>
    <property type="project" value="UniProtKB-KW"/>
</dbReference>
<dbReference type="InterPro" id="IPR056375">
    <property type="entry name" value="Idi_bact"/>
</dbReference>
<feature type="binding site" evidence="12">
    <location>
        <position position="114"/>
    </location>
    <ligand>
        <name>Mn(2+)</name>
        <dbReference type="ChEBI" id="CHEBI:29035"/>
    </ligand>
</feature>
<evidence type="ECO:0000256" key="11">
    <source>
        <dbReference type="ARBA" id="ARBA00048807"/>
    </source>
</evidence>
<dbReference type="PROSITE" id="PS51462">
    <property type="entry name" value="NUDIX"/>
    <property type="match status" value="1"/>
</dbReference>
<comment type="pathway">
    <text evidence="1 12">Isoprenoid biosynthesis; dimethylallyl diphosphate biosynthesis; dimethylallyl diphosphate from isopentenyl diphosphate: step 1/1.</text>
</comment>
<dbReference type="GO" id="GO:0004452">
    <property type="term" value="F:isopentenyl-diphosphate delta-isomerase activity"/>
    <property type="evidence" value="ECO:0007669"/>
    <property type="project" value="UniProtKB-UniRule"/>
</dbReference>
<feature type="binding site" evidence="12">
    <location>
        <position position="24"/>
    </location>
    <ligand>
        <name>Mn(2+)</name>
        <dbReference type="ChEBI" id="CHEBI:29035"/>
    </ligand>
</feature>
<evidence type="ECO:0000256" key="6">
    <source>
        <dbReference type="ARBA" id="ARBA00022723"/>
    </source>
</evidence>
<feature type="active site" evidence="12">
    <location>
        <position position="67"/>
    </location>
</feature>
<feature type="binding site" evidence="12">
    <location>
        <position position="87"/>
    </location>
    <ligand>
        <name>Mg(2+)</name>
        <dbReference type="ChEBI" id="CHEBI:18420"/>
    </ligand>
</feature>
<comment type="similarity">
    <text evidence="4">Belongs to the PTPS family. QueD subfamily.</text>
</comment>
<feature type="active site" evidence="12">
    <location>
        <position position="116"/>
    </location>
</feature>
<feature type="binding site" evidence="12">
    <location>
        <position position="31"/>
    </location>
    <ligand>
        <name>Mn(2+)</name>
        <dbReference type="ChEBI" id="CHEBI:29035"/>
    </ligand>
</feature>
<dbReference type="InterPro" id="IPR015797">
    <property type="entry name" value="NUDIX_hydrolase-like_dom_sf"/>
</dbReference>
<dbReference type="Pfam" id="PF00293">
    <property type="entry name" value="NUDIX"/>
    <property type="match status" value="1"/>
</dbReference>
<dbReference type="Gene3D" id="3.30.479.10">
    <property type="entry name" value="6-pyruvoyl tetrahydropterin synthase/QueD"/>
    <property type="match status" value="1"/>
</dbReference>
<dbReference type="InterPro" id="IPR038418">
    <property type="entry name" value="6-PTP_synth/QueD_sf"/>
</dbReference>
<feature type="binding site" evidence="12">
    <location>
        <position position="116"/>
    </location>
    <ligand>
        <name>Mn(2+)</name>
        <dbReference type="ChEBI" id="CHEBI:29035"/>
    </ligand>
</feature>
<dbReference type="PANTHER" id="PTHR10885:SF0">
    <property type="entry name" value="ISOPENTENYL-DIPHOSPHATE DELTA-ISOMERASE"/>
    <property type="match status" value="1"/>
</dbReference>
<accession>A0A4R8S9M1</accession>
<dbReference type="NCBIfam" id="NF002995">
    <property type="entry name" value="PRK03759.1"/>
    <property type="match status" value="1"/>
</dbReference>
<dbReference type="InterPro" id="IPR011876">
    <property type="entry name" value="IsopentenylPP_isomerase_typ1"/>
</dbReference>
<dbReference type="InterPro" id="IPR007115">
    <property type="entry name" value="6-PTP_synth/QueD"/>
</dbReference>
<dbReference type="GO" id="GO:0005737">
    <property type="term" value="C:cytoplasm"/>
    <property type="evidence" value="ECO:0007669"/>
    <property type="project" value="UniProtKB-SubCell"/>
</dbReference>
<comment type="similarity">
    <text evidence="3 12">Belongs to the IPP isomerase type 1 family.</text>
</comment>
<keyword evidence="8 12" id="KW-0464">Manganese</keyword>
<dbReference type="GO" id="GO:0008299">
    <property type="term" value="P:isoprenoid biosynthetic process"/>
    <property type="evidence" value="ECO:0007669"/>
    <property type="project" value="UniProtKB-UniRule"/>
</dbReference>
<dbReference type="CDD" id="cd02885">
    <property type="entry name" value="NUDIX_IPP_Isomerase"/>
    <property type="match status" value="1"/>
</dbReference>
<feature type="binding site" evidence="12">
    <location>
        <position position="69"/>
    </location>
    <ligand>
        <name>Mn(2+)</name>
        <dbReference type="ChEBI" id="CHEBI:29035"/>
    </ligand>
</feature>
<comment type="cofactor">
    <cofactor evidence="12">
        <name>Mg(2+)</name>
        <dbReference type="ChEBI" id="CHEBI:18420"/>
    </cofactor>
    <text evidence="12">Binds 1 Mg(2+) ion per subunit. The magnesium ion binds only when substrate is bound.</text>
</comment>
<evidence type="ECO:0000256" key="4">
    <source>
        <dbReference type="ARBA" id="ARBA00008900"/>
    </source>
</evidence>
<keyword evidence="7 12" id="KW-0460">Magnesium</keyword>
<dbReference type="Proteomes" id="UP000295117">
    <property type="component" value="Unassembled WGS sequence"/>
</dbReference>
<dbReference type="EMBL" id="PECH01000004">
    <property type="protein sequence ID" value="TDZ85981.1"/>
    <property type="molecule type" value="Genomic_DNA"/>
</dbReference>
<comment type="pathway">
    <text evidence="2">Purine metabolism; 7-cyano-7-deazaguanine biosynthesis.</text>
</comment>
<dbReference type="UniPathway" id="UPA00391"/>
<evidence type="ECO:0000256" key="13">
    <source>
        <dbReference type="NCBIfam" id="TIGR02150"/>
    </source>
</evidence>
<organism evidence="15 16">
    <name type="scientific">Mycobacteroides salmoniphilum</name>
    <dbReference type="NCBI Taxonomy" id="404941"/>
    <lineage>
        <taxon>Bacteria</taxon>
        <taxon>Bacillati</taxon>
        <taxon>Actinomycetota</taxon>
        <taxon>Actinomycetes</taxon>
        <taxon>Mycobacteriales</taxon>
        <taxon>Mycobacteriaceae</taxon>
        <taxon>Mycobacteroides</taxon>
    </lineage>
</organism>
<dbReference type="InterPro" id="IPR000086">
    <property type="entry name" value="NUDIX_hydrolase_dom"/>
</dbReference>
<sequence length="345" mass="38103">MTDDVVLLDDAGRACGIAPKATVHDDNTPLHLAFSCYLFDPSYRFVLLTQRAWSKRTWPGIWSNSCCGHPPPGVDISEAIIERVHYELGVQMSSPQLALPDFRYRAAMENGVVENEVCPVYVGTIAEVPTPNPDEVAGYRWLPWTQLCDEVLADTRAVSPWCKLQVAKLAQIRNLHSGSRELVPFEASGRATTRTVTVRHNFETAHRLPILGGKCVNLHGHSWWTEITVAGALNEQGILVDFGILKARLRDWIDANLDHGAMLGHADPLVPALLAERSKLFRFGLDAPSHGLEWPTVENVSELLARVTAGFIAEAGWSNVTVHRVKVTETHVNAAELTEWPSLSA</sequence>
<dbReference type="EC" id="5.3.3.2" evidence="12 13"/>
<comment type="subcellular location">
    <subcellularLocation>
        <location evidence="12">Cytoplasm</location>
    </subcellularLocation>
</comment>
<gene>
    <name evidence="12 15" type="primary">idi</name>
    <name evidence="15" type="ORF">DE4585_01304</name>
</gene>
<keyword evidence="5 12" id="KW-0963">Cytoplasm</keyword>
<keyword evidence="6 12" id="KW-0479">Metal-binding</keyword>
<evidence type="ECO:0000256" key="10">
    <source>
        <dbReference type="ARBA" id="ARBA00023235"/>
    </source>
</evidence>
<evidence type="ECO:0000256" key="1">
    <source>
        <dbReference type="ARBA" id="ARBA00004826"/>
    </source>
</evidence>
<evidence type="ECO:0000256" key="9">
    <source>
        <dbReference type="ARBA" id="ARBA00023229"/>
    </source>
</evidence>
<dbReference type="PANTHER" id="PTHR10885">
    <property type="entry name" value="ISOPENTENYL-DIPHOSPHATE DELTA-ISOMERASE"/>
    <property type="match status" value="1"/>
</dbReference>
<dbReference type="UniPathway" id="UPA00059">
    <property type="reaction ID" value="UER00104"/>
</dbReference>
<evidence type="ECO:0000256" key="3">
    <source>
        <dbReference type="ARBA" id="ARBA00007579"/>
    </source>
</evidence>
<evidence type="ECO:0000256" key="7">
    <source>
        <dbReference type="ARBA" id="ARBA00022842"/>
    </source>
</evidence>
<evidence type="ECO:0000259" key="14">
    <source>
        <dbReference type="PROSITE" id="PS51462"/>
    </source>
</evidence>
<dbReference type="NCBIfam" id="TIGR02150">
    <property type="entry name" value="IPP_isom_1"/>
    <property type="match status" value="1"/>
</dbReference>
<keyword evidence="10 12" id="KW-0413">Isomerase</keyword>
<comment type="catalytic activity">
    <reaction evidence="12">
        <text>isopentenyl diphosphate = dimethylallyl diphosphate</text>
        <dbReference type="Rhea" id="RHEA:23284"/>
        <dbReference type="ChEBI" id="CHEBI:57623"/>
        <dbReference type="ChEBI" id="CHEBI:128769"/>
        <dbReference type="EC" id="5.3.3.2"/>
    </reaction>
</comment>
<dbReference type="HAMAP" id="MF_00202">
    <property type="entry name" value="Idi"/>
    <property type="match status" value="1"/>
</dbReference>
<feature type="domain" description="Nudix hydrolase" evidence="14">
    <location>
        <begin position="29"/>
        <end position="164"/>
    </location>
</feature>
<dbReference type="Gene3D" id="3.90.79.10">
    <property type="entry name" value="Nucleoside Triphosphate Pyrophosphohydrolase"/>
    <property type="match status" value="1"/>
</dbReference>
<dbReference type="GO" id="GO:0050992">
    <property type="term" value="P:dimethylallyl diphosphate biosynthetic process"/>
    <property type="evidence" value="ECO:0007669"/>
    <property type="project" value="UniProtKB-UniRule"/>
</dbReference>
<comment type="catalytic activity">
    <reaction evidence="11">
        <text>7,8-dihydroneopterin 3'-triphosphate + H2O = 6-carboxy-5,6,7,8-tetrahydropterin + triphosphate + acetaldehyde + 2 H(+)</text>
        <dbReference type="Rhea" id="RHEA:27966"/>
        <dbReference type="ChEBI" id="CHEBI:15343"/>
        <dbReference type="ChEBI" id="CHEBI:15377"/>
        <dbReference type="ChEBI" id="CHEBI:15378"/>
        <dbReference type="ChEBI" id="CHEBI:18036"/>
        <dbReference type="ChEBI" id="CHEBI:58462"/>
        <dbReference type="ChEBI" id="CHEBI:61032"/>
        <dbReference type="EC" id="4.1.2.50"/>
    </reaction>
</comment>
<dbReference type="SUPFAM" id="SSF55811">
    <property type="entry name" value="Nudix"/>
    <property type="match status" value="1"/>
</dbReference>
<evidence type="ECO:0000313" key="15">
    <source>
        <dbReference type="EMBL" id="TDZ85981.1"/>
    </source>
</evidence>
<evidence type="ECO:0000256" key="5">
    <source>
        <dbReference type="ARBA" id="ARBA00022490"/>
    </source>
</evidence>
<name>A0A4R8S9M1_9MYCO</name>
<comment type="function">
    <text evidence="12">Catalyzes the 1,3-allylic rearrangement of the homoallylic substrate isopentenyl (IPP) to its highly electrophilic allylic isomer, dimethylallyl diphosphate (DMAPP).</text>
</comment>
<dbReference type="SUPFAM" id="SSF55620">
    <property type="entry name" value="Tetrahydrobiopterin biosynthesis enzymes-like"/>
    <property type="match status" value="1"/>
</dbReference>
<proteinExistence type="inferred from homology"/>